<organism evidence="3 4">
    <name type="scientific">Helicobacter ganmani</name>
    <dbReference type="NCBI Taxonomy" id="60246"/>
    <lineage>
        <taxon>Bacteria</taxon>
        <taxon>Pseudomonadati</taxon>
        <taxon>Campylobacterota</taxon>
        <taxon>Epsilonproteobacteria</taxon>
        <taxon>Campylobacterales</taxon>
        <taxon>Helicobacteraceae</taxon>
        <taxon>Helicobacter</taxon>
    </lineage>
</organism>
<keyword evidence="3" id="KW-0418">Kinase</keyword>
<proteinExistence type="predicted"/>
<keyword evidence="1 3" id="KW-0808">Transferase</keyword>
<dbReference type="InterPro" id="IPR059117">
    <property type="entry name" value="APS_kinase_dom"/>
</dbReference>
<sequence>MWVKNGKGLVLWLCGLAGSGKSTIGKALYERIKQEIPNIVYLDGDELRDLLGHYAYDKQGRIEVALKRSAFAHFLSSQGLVVVVTTISLFDEVYAYNRKTLQNYLEIYIECSMEELQRRDQKELYSGALKGEIQDVVGVDIPFVKPNADIILPNDTTNNLEQKVQSILTQIKGKGSK</sequence>
<evidence type="ECO:0000256" key="1">
    <source>
        <dbReference type="ARBA" id="ARBA00022679"/>
    </source>
</evidence>
<feature type="domain" description="APS kinase" evidence="2">
    <location>
        <begin position="7"/>
        <end position="148"/>
    </location>
</feature>
<evidence type="ECO:0000313" key="3">
    <source>
        <dbReference type="EMBL" id="RDU62804.1"/>
    </source>
</evidence>
<accession>A0A3D8IDH3</accession>
<gene>
    <name evidence="3" type="ORF">CQA43_06110</name>
</gene>
<dbReference type="Proteomes" id="UP000256650">
    <property type="component" value="Unassembled WGS sequence"/>
</dbReference>
<dbReference type="GO" id="GO:0005737">
    <property type="term" value="C:cytoplasm"/>
    <property type="evidence" value="ECO:0007669"/>
    <property type="project" value="TreeGrafter"/>
</dbReference>
<dbReference type="GO" id="GO:0004781">
    <property type="term" value="F:sulfate adenylyltransferase (ATP) activity"/>
    <property type="evidence" value="ECO:0007669"/>
    <property type="project" value="TreeGrafter"/>
</dbReference>
<dbReference type="GO" id="GO:0005524">
    <property type="term" value="F:ATP binding"/>
    <property type="evidence" value="ECO:0007669"/>
    <property type="project" value="InterPro"/>
</dbReference>
<keyword evidence="4" id="KW-1185">Reference proteome</keyword>
<dbReference type="InterPro" id="IPR027417">
    <property type="entry name" value="P-loop_NTPase"/>
</dbReference>
<dbReference type="AlphaFoldDB" id="A0A3D8IDH3"/>
<dbReference type="InterPro" id="IPR050512">
    <property type="entry name" value="Sulf_AdTrans/APS_kinase"/>
</dbReference>
<dbReference type="RefSeq" id="WP_115551730.1">
    <property type="nucleotide sequence ID" value="NZ_CAOOIB010000033.1"/>
</dbReference>
<dbReference type="GO" id="GO:0004020">
    <property type="term" value="F:adenylylsulfate kinase activity"/>
    <property type="evidence" value="ECO:0007669"/>
    <property type="project" value="UniProtKB-EC"/>
</dbReference>
<dbReference type="SUPFAM" id="SSF52540">
    <property type="entry name" value="P-loop containing nucleoside triphosphate hydrolases"/>
    <property type="match status" value="1"/>
</dbReference>
<reference evidence="3 4" key="1">
    <citation type="submission" date="2018-04" db="EMBL/GenBank/DDBJ databases">
        <title>Novel Campyloabacter and Helicobacter Species and Strains.</title>
        <authorList>
            <person name="Mannion A.J."/>
            <person name="Shen Z."/>
            <person name="Fox J.G."/>
        </authorList>
    </citation>
    <scope>NUCLEOTIDE SEQUENCE [LARGE SCALE GENOMIC DNA]</scope>
    <source>
        <strain evidence="3 4">MIT 99-5101</strain>
    </source>
</reference>
<dbReference type="OrthoDB" id="9804504at2"/>
<dbReference type="EC" id="2.7.1.25" evidence="3"/>
<dbReference type="PRINTS" id="PR01100">
    <property type="entry name" value="SHIKIMTKNASE"/>
</dbReference>
<dbReference type="NCBIfam" id="NF004041">
    <property type="entry name" value="PRK05541.1"/>
    <property type="match status" value="1"/>
</dbReference>
<dbReference type="Gene3D" id="3.40.50.300">
    <property type="entry name" value="P-loop containing nucleotide triphosphate hydrolases"/>
    <property type="match status" value="1"/>
</dbReference>
<protein>
    <submittedName>
        <fullName evidence="3">Adenylyl-sulfate kinase</fullName>
        <ecNumber evidence="3">2.7.1.25</ecNumber>
    </submittedName>
</protein>
<evidence type="ECO:0000259" key="2">
    <source>
        <dbReference type="Pfam" id="PF01583"/>
    </source>
</evidence>
<dbReference type="GO" id="GO:0010134">
    <property type="term" value="P:sulfate assimilation via adenylyl sulfate reduction"/>
    <property type="evidence" value="ECO:0007669"/>
    <property type="project" value="TreeGrafter"/>
</dbReference>
<dbReference type="PANTHER" id="PTHR42700">
    <property type="entry name" value="SULFATE ADENYLYLTRANSFERASE"/>
    <property type="match status" value="1"/>
</dbReference>
<dbReference type="GeneID" id="82535864"/>
<evidence type="ECO:0000313" key="4">
    <source>
        <dbReference type="Proteomes" id="UP000256650"/>
    </source>
</evidence>
<dbReference type="Pfam" id="PF01583">
    <property type="entry name" value="APS_kinase"/>
    <property type="match status" value="1"/>
</dbReference>
<name>A0A3D8IDH3_9HELI</name>
<dbReference type="GO" id="GO:0019379">
    <property type="term" value="P:sulfate assimilation, phosphoadenylyl sulfate reduction by phosphoadenylyl-sulfate reductase (thioredoxin)"/>
    <property type="evidence" value="ECO:0007669"/>
    <property type="project" value="TreeGrafter"/>
</dbReference>
<dbReference type="CDD" id="cd02027">
    <property type="entry name" value="APSK"/>
    <property type="match status" value="1"/>
</dbReference>
<comment type="caution">
    <text evidence="3">The sequence shown here is derived from an EMBL/GenBank/DDBJ whole genome shotgun (WGS) entry which is preliminary data.</text>
</comment>
<dbReference type="EMBL" id="NXLS01000005">
    <property type="protein sequence ID" value="RDU62804.1"/>
    <property type="molecule type" value="Genomic_DNA"/>
</dbReference>
<dbReference type="PANTHER" id="PTHR42700:SF1">
    <property type="entry name" value="SULFATE ADENYLYLTRANSFERASE"/>
    <property type="match status" value="1"/>
</dbReference>